<feature type="domain" description="Protein kinase" evidence="8">
    <location>
        <begin position="16"/>
        <end position="270"/>
    </location>
</feature>
<dbReference type="CDD" id="cd14014">
    <property type="entry name" value="STKc_PknB_like"/>
    <property type="match status" value="1"/>
</dbReference>
<feature type="transmembrane region" description="Helical" evidence="7">
    <location>
        <begin position="521"/>
        <end position="539"/>
    </location>
</feature>
<dbReference type="SUPFAM" id="SSF56112">
    <property type="entry name" value="Protein kinase-like (PK-like)"/>
    <property type="match status" value="1"/>
</dbReference>
<keyword evidence="7" id="KW-1133">Transmembrane helix</keyword>
<accession>A0A1C3NSS3</accession>
<reference evidence="10" key="1">
    <citation type="submission" date="2016-02" db="EMBL/GenBank/DDBJ databases">
        <authorList>
            <person name="Wibberg D."/>
        </authorList>
    </citation>
    <scope>NUCLEOTIDE SEQUENCE [LARGE SCALE GENOMIC DNA]</scope>
</reference>
<evidence type="ECO:0000256" key="6">
    <source>
        <dbReference type="SAM" id="MobiDB-lite"/>
    </source>
</evidence>
<keyword evidence="7" id="KW-0472">Membrane</keyword>
<dbReference type="Gene3D" id="1.10.510.10">
    <property type="entry name" value="Transferase(Phosphotransferase) domain 1"/>
    <property type="match status" value="1"/>
</dbReference>
<evidence type="ECO:0000256" key="5">
    <source>
        <dbReference type="PROSITE-ProRule" id="PRU10141"/>
    </source>
</evidence>
<dbReference type="PROSITE" id="PS50011">
    <property type="entry name" value="PROTEIN_KINASE_DOM"/>
    <property type="match status" value="1"/>
</dbReference>
<dbReference type="Proteomes" id="UP000199013">
    <property type="component" value="Unassembled WGS sequence"/>
</dbReference>
<keyword evidence="10" id="KW-1185">Reference proteome</keyword>
<proteinExistence type="predicted"/>
<feature type="region of interest" description="Disordered" evidence="6">
    <location>
        <begin position="693"/>
        <end position="714"/>
    </location>
</feature>
<dbReference type="InterPro" id="IPR011009">
    <property type="entry name" value="Kinase-like_dom_sf"/>
</dbReference>
<feature type="transmembrane region" description="Helical" evidence="7">
    <location>
        <begin position="490"/>
        <end position="509"/>
    </location>
</feature>
<evidence type="ECO:0000313" key="10">
    <source>
        <dbReference type="Proteomes" id="UP000199013"/>
    </source>
</evidence>
<evidence type="ECO:0000256" key="4">
    <source>
        <dbReference type="ARBA" id="ARBA00022840"/>
    </source>
</evidence>
<evidence type="ECO:0000256" key="7">
    <source>
        <dbReference type="SAM" id="Phobius"/>
    </source>
</evidence>
<dbReference type="PROSITE" id="PS00108">
    <property type="entry name" value="PROTEIN_KINASE_ST"/>
    <property type="match status" value="1"/>
</dbReference>
<dbReference type="GO" id="GO:0005524">
    <property type="term" value="F:ATP binding"/>
    <property type="evidence" value="ECO:0007669"/>
    <property type="project" value="UniProtKB-UniRule"/>
</dbReference>
<dbReference type="GO" id="GO:0004674">
    <property type="term" value="F:protein serine/threonine kinase activity"/>
    <property type="evidence" value="ECO:0007669"/>
    <property type="project" value="UniProtKB-KW"/>
</dbReference>
<protein>
    <submittedName>
        <fullName evidence="9">Serine/threonine protein kinase</fullName>
    </submittedName>
</protein>
<feature type="transmembrane region" description="Helical" evidence="7">
    <location>
        <begin position="451"/>
        <end position="470"/>
    </location>
</feature>
<feature type="transmembrane region" description="Helical" evidence="7">
    <location>
        <begin position="421"/>
        <end position="442"/>
    </location>
</feature>
<feature type="region of interest" description="Disordered" evidence="6">
    <location>
        <begin position="286"/>
        <end position="376"/>
    </location>
</feature>
<keyword evidence="9" id="KW-0723">Serine/threonine-protein kinase</keyword>
<dbReference type="AlphaFoldDB" id="A0A1C3NSS3"/>
<evidence type="ECO:0000313" key="9">
    <source>
        <dbReference type="EMBL" id="SBW17157.1"/>
    </source>
</evidence>
<dbReference type="PANTHER" id="PTHR43289:SF34">
    <property type="entry name" value="SERINE_THREONINE-PROTEIN KINASE YBDM-RELATED"/>
    <property type="match status" value="1"/>
</dbReference>
<dbReference type="InterPro" id="IPR017441">
    <property type="entry name" value="Protein_kinase_ATP_BS"/>
</dbReference>
<dbReference type="PANTHER" id="PTHR43289">
    <property type="entry name" value="MITOGEN-ACTIVATED PROTEIN KINASE KINASE KINASE 20-RELATED"/>
    <property type="match status" value="1"/>
</dbReference>
<evidence type="ECO:0000256" key="2">
    <source>
        <dbReference type="ARBA" id="ARBA00022741"/>
    </source>
</evidence>
<dbReference type="Gene3D" id="3.30.200.20">
    <property type="entry name" value="Phosphorylase Kinase, domain 1"/>
    <property type="match status" value="1"/>
</dbReference>
<sequence length="714" mass="75504">MLAPLAADDPRSVGPYRLHGRLGEGGMGVVYQAFAPDDTPVAIKLPHRNVAADPEFRARFRQEVTAARRVRGTFVAEVLDADVDAPRPWMATAYVDGVSLADAVRRRGRLDGTTLMSLAVGLAEALVVIHAAGVVHRDLKPANIIMDWDGPKVIDFGIARLSDATMNTKTGFSIGTVAWMAPEQLSGERAGPAADIFAWGACVAFAAMGRHPFAAETPAASMARVLRGAPDLEGIPAPFASVIARALAKSPAERFTAVDVVASLTGRQIYGVTDAEQIATRVIRGDLDDAPSPGRFGPPQPSAGRGQASAWSGWQTPSPPPETGHTRVGPPLPPWDAGEQPVQGDLSSAQPPPPPAGTDRRRILAPPGPPQQGWFGRSSPMSIPVLAALLAAAVLTAIPVTLRAFALGIPVIVNGYDVWDVFGEVAVAFLTLPVMTVGLVIGNRWAAWRDFAAGCVVGLSVMSIAKLGFLQEEFGSSKFGSSLDGSSLDVGGWLIITGAAAALVVILGWRGWTAGWTFRRWTVFCLLAGGLGVVVFAPAELRWKYHVFSEQPSLIGTAVIGGVLLLATLFVQPRCVTFFTAAIVVGLCALEMFHPDLYVYAVDNFAVLIGLLALGLLCDRRSDRLFLLAARVAVAVALLRHVMLARGTRDVVIRLGETTLDLSSIHLAAFGAIAVLALFGTRLRGPRIIPGPWQPPPPSYPPGPLPYRPGGPYG</sequence>
<organism evidence="9 10">
    <name type="scientific">Candidatus Protofrankia californiensis</name>
    <dbReference type="NCBI Taxonomy" id="1839754"/>
    <lineage>
        <taxon>Bacteria</taxon>
        <taxon>Bacillati</taxon>
        <taxon>Actinomycetota</taxon>
        <taxon>Actinomycetes</taxon>
        <taxon>Frankiales</taxon>
        <taxon>Frankiaceae</taxon>
        <taxon>Protofrankia</taxon>
    </lineage>
</organism>
<keyword evidence="7" id="KW-0812">Transmembrane</keyword>
<keyword evidence="1" id="KW-0808">Transferase</keyword>
<dbReference type="Pfam" id="PF00069">
    <property type="entry name" value="Pkinase"/>
    <property type="match status" value="1"/>
</dbReference>
<keyword evidence="4 5" id="KW-0067">ATP-binding</keyword>
<dbReference type="InterPro" id="IPR000719">
    <property type="entry name" value="Prot_kinase_dom"/>
</dbReference>
<dbReference type="SMART" id="SM00220">
    <property type="entry name" value="S_TKc"/>
    <property type="match status" value="1"/>
</dbReference>
<feature type="binding site" evidence="5">
    <location>
        <position position="44"/>
    </location>
    <ligand>
        <name>ATP</name>
        <dbReference type="ChEBI" id="CHEBI:30616"/>
    </ligand>
</feature>
<dbReference type="InterPro" id="IPR008271">
    <property type="entry name" value="Ser/Thr_kinase_AS"/>
</dbReference>
<feature type="transmembrane region" description="Helical" evidence="7">
    <location>
        <begin position="551"/>
        <end position="571"/>
    </location>
</feature>
<feature type="transmembrane region" description="Helical" evidence="7">
    <location>
        <begin position="625"/>
        <end position="643"/>
    </location>
</feature>
<dbReference type="PROSITE" id="PS00107">
    <property type="entry name" value="PROTEIN_KINASE_ATP"/>
    <property type="match status" value="1"/>
</dbReference>
<evidence type="ECO:0000259" key="8">
    <source>
        <dbReference type="PROSITE" id="PS50011"/>
    </source>
</evidence>
<evidence type="ECO:0000256" key="3">
    <source>
        <dbReference type="ARBA" id="ARBA00022777"/>
    </source>
</evidence>
<feature type="transmembrane region" description="Helical" evidence="7">
    <location>
        <begin position="576"/>
        <end position="593"/>
    </location>
</feature>
<gene>
    <name evidence="9" type="ORF">FDG2_0084</name>
</gene>
<feature type="transmembrane region" description="Helical" evidence="7">
    <location>
        <begin position="385"/>
        <end position="409"/>
    </location>
</feature>
<feature type="transmembrane region" description="Helical" evidence="7">
    <location>
        <begin position="663"/>
        <end position="680"/>
    </location>
</feature>
<name>A0A1C3NSS3_9ACTN</name>
<feature type="transmembrane region" description="Helical" evidence="7">
    <location>
        <begin position="599"/>
        <end position="618"/>
    </location>
</feature>
<keyword evidence="2 5" id="KW-0547">Nucleotide-binding</keyword>
<evidence type="ECO:0000256" key="1">
    <source>
        <dbReference type="ARBA" id="ARBA00022679"/>
    </source>
</evidence>
<keyword evidence="3 9" id="KW-0418">Kinase</keyword>
<dbReference type="EMBL" id="FLUV01000031">
    <property type="protein sequence ID" value="SBW17157.1"/>
    <property type="molecule type" value="Genomic_DNA"/>
</dbReference>